<dbReference type="EMBL" id="BMPQ01000003">
    <property type="protein sequence ID" value="GGK58192.1"/>
    <property type="molecule type" value="Genomic_DNA"/>
</dbReference>
<accession>A0A917QNH2</accession>
<keyword evidence="4" id="KW-1185">Reference proteome</keyword>
<reference evidence="3" key="2">
    <citation type="submission" date="2020-09" db="EMBL/GenBank/DDBJ databases">
        <authorList>
            <person name="Sun Q."/>
            <person name="Ohkuma M."/>
        </authorList>
    </citation>
    <scope>NUCLEOTIDE SEQUENCE</scope>
    <source>
        <strain evidence="3">JCM 3035</strain>
    </source>
</reference>
<protein>
    <submittedName>
        <fullName evidence="3">Uncharacterized protein</fullName>
    </submittedName>
</protein>
<reference evidence="3" key="1">
    <citation type="journal article" date="2014" name="Int. J. Syst. Evol. Microbiol.">
        <title>Complete genome sequence of Corynebacterium casei LMG S-19264T (=DSM 44701T), isolated from a smear-ripened cheese.</title>
        <authorList>
            <consortium name="US DOE Joint Genome Institute (JGI-PGF)"/>
            <person name="Walter F."/>
            <person name="Albersmeier A."/>
            <person name="Kalinowski J."/>
            <person name="Ruckert C."/>
        </authorList>
    </citation>
    <scope>NUCLEOTIDE SEQUENCE</scope>
    <source>
        <strain evidence="3">JCM 3035</strain>
    </source>
</reference>
<evidence type="ECO:0000256" key="2">
    <source>
        <dbReference type="SAM" id="Phobius"/>
    </source>
</evidence>
<dbReference type="AlphaFoldDB" id="A0A917QNH2"/>
<proteinExistence type="predicted"/>
<name>A0A917QNH2_9ACTN</name>
<dbReference type="Proteomes" id="UP000637788">
    <property type="component" value="Unassembled WGS sequence"/>
</dbReference>
<gene>
    <name evidence="3" type="ORF">GCM10010094_18220</name>
</gene>
<keyword evidence="2" id="KW-1133">Transmembrane helix</keyword>
<keyword evidence="2" id="KW-0812">Transmembrane</keyword>
<feature type="transmembrane region" description="Helical" evidence="2">
    <location>
        <begin position="34"/>
        <end position="53"/>
    </location>
</feature>
<sequence length="426" mass="45613">MAPDQEPERMLCGPGPGTGGEYEMGNTYVNTRAVKINVAIAVVLLLVVAVVALRATSDSGVTRNSDSDMTWNYDEAFDQRANGTTVLSDVRATAADDIWAAGQSTPTIGQPGDESADDGFLLHHDGTHWQRRPLPASFGTSVYDARFDAVDSGGLLLTASLDLNSLRMAHWDGTRWTALPELPGDPRAADIKALAPDDIWVLDGGTRAYHWDGTRWTAMDLPTTVAALDGVASDDLWAVGSRYGKGPDEGPGLPGGQPAAVHWDGRAWKLVPTPEYHYTVPAPEQTVLLTQVVALDGDVHAYGELTSVSEDDEPDPPAEHIHLRWNGTRWTKLPNTEGACADRGHAVRDGERGEVLSARKYLTADGSCERIADPEPPSSYGIKGKAWFRLNAITAVPGTDKILGVGSVASASSDPAYKVIIVSLKR</sequence>
<evidence type="ECO:0000313" key="4">
    <source>
        <dbReference type="Proteomes" id="UP000637788"/>
    </source>
</evidence>
<evidence type="ECO:0000313" key="3">
    <source>
        <dbReference type="EMBL" id="GGK58192.1"/>
    </source>
</evidence>
<organism evidence="3 4">
    <name type="scientific">Streptomyces flaveus</name>
    <dbReference type="NCBI Taxonomy" id="66370"/>
    <lineage>
        <taxon>Bacteria</taxon>
        <taxon>Bacillati</taxon>
        <taxon>Actinomycetota</taxon>
        <taxon>Actinomycetes</taxon>
        <taxon>Kitasatosporales</taxon>
        <taxon>Streptomycetaceae</taxon>
        <taxon>Streptomyces</taxon>
        <taxon>Streptomyces aurantiacus group</taxon>
    </lineage>
</organism>
<comment type="caution">
    <text evidence="3">The sequence shown here is derived from an EMBL/GenBank/DDBJ whole genome shotgun (WGS) entry which is preliminary data.</text>
</comment>
<keyword evidence="2" id="KW-0472">Membrane</keyword>
<evidence type="ECO:0000256" key="1">
    <source>
        <dbReference type="SAM" id="MobiDB-lite"/>
    </source>
</evidence>
<feature type="region of interest" description="Disordered" evidence="1">
    <location>
        <begin position="1"/>
        <end position="20"/>
    </location>
</feature>